<reference evidence="4" key="1">
    <citation type="submission" date="2017-02" db="UniProtKB">
        <authorList>
            <consortium name="WormBaseParasite"/>
        </authorList>
    </citation>
    <scope>IDENTIFICATION</scope>
</reference>
<evidence type="ECO:0000313" key="3">
    <source>
        <dbReference type="Proteomes" id="UP000278807"/>
    </source>
</evidence>
<feature type="compositionally biased region" description="Polar residues" evidence="1">
    <location>
        <begin position="128"/>
        <end position="144"/>
    </location>
</feature>
<protein>
    <submittedName>
        <fullName evidence="4">SH3 domain-containing protein</fullName>
    </submittedName>
</protein>
<reference evidence="2 3" key="2">
    <citation type="submission" date="2018-11" db="EMBL/GenBank/DDBJ databases">
        <authorList>
            <consortium name="Pathogen Informatics"/>
        </authorList>
    </citation>
    <scope>NUCLEOTIDE SEQUENCE [LARGE SCALE GENOMIC DNA]</scope>
</reference>
<dbReference type="WBParaSite" id="HNAJ_0000542801-mRNA-1">
    <property type="protein sequence ID" value="HNAJ_0000542801-mRNA-1"/>
    <property type="gene ID" value="HNAJ_0000542801"/>
</dbReference>
<feature type="compositionally biased region" description="Low complexity" evidence="1">
    <location>
        <begin position="93"/>
        <end position="112"/>
    </location>
</feature>
<name>A0A0R3TED9_RODNA</name>
<feature type="region of interest" description="Disordered" evidence="1">
    <location>
        <begin position="71"/>
        <end position="112"/>
    </location>
</feature>
<evidence type="ECO:0000256" key="1">
    <source>
        <dbReference type="SAM" id="MobiDB-lite"/>
    </source>
</evidence>
<keyword evidence="3" id="KW-1185">Reference proteome</keyword>
<dbReference type="Proteomes" id="UP000278807">
    <property type="component" value="Unassembled WGS sequence"/>
</dbReference>
<dbReference type="STRING" id="102285.A0A0R3TED9"/>
<feature type="compositionally biased region" description="Low complexity" evidence="1">
    <location>
        <begin position="15"/>
        <end position="40"/>
    </location>
</feature>
<feature type="region of interest" description="Disordered" evidence="1">
    <location>
        <begin position="128"/>
        <end position="159"/>
    </location>
</feature>
<proteinExistence type="predicted"/>
<accession>A0A0R3TED9</accession>
<dbReference type="OrthoDB" id="193931at2759"/>
<feature type="compositionally biased region" description="Polar residues" evidence="1">
    <location>
        <begin position="1"/>
        <end position="14"/>
    </location>
</feature>
<dbReference type="AlphaFoldDB" id="A0A0R3TED9"/>
<sequence>KSVSNGSSKENTNGSEIQLSDSSSTSSTTVNKSGSASNTSVVVAASPLSPNHWRARLNSLRINFLGSPRFHRKKTTVPHTPPESPVEYGSRILSKNSSRPSSTTTPEPSPLLSNKSWFEGFLPLSLHNGSSKAHNRNNNHNGSASGIKAPSTPHSGRHIFRGGQKMPIVSPQLSSIKQPLTPLSPTRTSHQPNTPQQIHVNRSLIAPRKSLGSGQKSGIPLPITSAMQTGAYTREYALSPEETNHVAMVKGRPFNRVKSEITQVSTFNDNFIIVHYFAN</sequence>
<organism evidence="4">
    <name type="scientific">Rodentolepis nana</name>
    <name type="common">Dwarf tapeworm</name>
    <name type="synonym">Hymenolepis nana</name>
    <dbReference type="NCBI Taxonomy" id="102285"/>
    <lineage>
        <taxon>Eukaryota</taxon>
        <taxon>Metazoa</taxon>
        <taxon>Spiralia</taxon>
        <taxon>Lophotrochozoa</taxon>
        <taxon>Platyhelminthes</taxon>
        <taxon>Cestoda</taxon>
        <taxon>Eucestoda</taxon>
        <taxon>Cyclophyllidea</taxon>
        <taxon>Hymenolepididae</taxon>
        <taxon>Rodentolepis</taxon>
    </lineage>
</organism>
<gene>
    <name evidence="2" type="ORF">HNAJ_LOCUS5426</name>
</gene>
<evidence type="ECO:0000313" key="2">
    <source>
        <dbReference type="EMBL" id="VDO01286.1"/>
    </source>
</evidence>
<evidence type="ECO:0000313" key="4">
    <source>
        <dbReference type="WBParaSite" id="HNAJ_0000542801-mRNA-1"/>
    </source>
</evidence>
<dbReference type="EMBL" id="UZAE01004626">
    <property type="protein sequence ID" value="VDO01286.1"/>
    <property type="molecule type" value="Genomic_DNA"/>
</dbReference>
<feature type="region of interest" description="Disordered" evidence="1">
    <location>
        <begin position="1"/>
        <end position="40"/>
    </location>
</feature>